<proteinExistence type="predicted"/>
<sequence length="72" mass="7836">MRYTVINGCLSIGTVKCTEIATSSILRIGDSQCIQLGSIFETPPESLIVGVTTPLVPEVEPRVPRLPRVRRA</sequence>
<dbReference type="Proteomes" id="UP000271031">
    <property type="component" value="Unassembled WGS sequence"/>
</dbReference>
<accession>A0A3M8DW03</accession>
<organism evidence="1 2">
    <name type="scientific">Brevibacillus fluminis</name>
    <dbReference type="NCBI Taxonomy" id="511487"/>
    <lineage>
        <taxon>Bacteria</taxon>
        <taxon>Bacillati</taxon>
        <taxon>Bacillota</taxon>
        <taxon>Bacilli</taxon>
        <taxon>Bacillales</taxon>
        <taxon>Paenibacillaceae</taxon>
        <taxon>Brevibacillus</taxon>
    </lineage>
</organism>
<evidence type="ECO:0000313" key="2">
    <source>
        <dbReference type="Proteomes" id="UP000271031"/>
    </source>
</evidence>
<dbReference type="EMBL" id="RHHQ01000006">
    <property type="protein sequence ID" value="RNB91167.1"/>
    <property type="molecule type" value="Genomic_DNA"/>
</dbReference>
<gene>
    <name evidence="1" type="ORF">EDM56_06170</name>
</gene>
<evidence type="ECO:0000313" key="1">
    <source>
        <dbReference type="EMBL" id="RNB91167.1"/>
    </source>
</evidence>
<protein>
    <submittedName>
        <fullName evidence="1">Spore gernimation protein GerPD</fullName>
    </submittedName>
</protein>
<keyword evidence="2" id="KW-1185">Reference proteome</keyword>
<dbReference type="RefSeq" id="WP_122917019.1">
    <property type="nucleotide sequence ID" value="NZ_RHHQ01000006.1"/>
</dbReference>
<reference evidence="1 2" key="1">
    <citation type="submission" date="2018-10" db="EMBL/GenBank/DDBJ databases">
        <title>Phylogenomics of Brevibacillus.</title>
        <authorList>
            <person name="Dunlap C."/>
        </authorList>
    </citation>
    <scope>NUCLEOTIDE SEQUENCE [LARGE SCALE GENOMIC DNA]</scope>
    <source>
        <strain evidence="1 2">JCM 15716</strain>
    </source>
</reference>
<dbReference type="OrthoDB" id="2455313at2"/>
<dbReference type="AlphaFoldDB" id="A0A3M8DW03"/>
<comment type="caution">
    <text evidence="1">The sequence shown here is derived from an EMBL/GenBank/DDBJ whole genome shotgun (WGS) entry which is preliminary data.</text>
</comment>
<name>A0A3M8DW03_9BACL</name>